<dbReference type="PROSITE" id="PS51257">
    <property type="entry name" value="PROKAR_LIPOPROTEIN"/>
    <property type="match status" value="1"/>
</dbReference>
<dbReference type="EMBL" id="DVHE01000007">
    <property type="protein sequence ID" value="HIR49877.1"/>
    <property type="molecule type" value="Genomic_DNA"/>
</dbReference>
<evidence type="ECO:0000313" key="1">
    <source>
        <dbReference type="EMBL" id="HIR49877.1"/>
    </source>
</evidence>
<dbReference type="AlphaFoldDB" id="A0A9D1AQ38"/>
<gene>
    <name evidence="1" type="ORF">IAA53_01095</name>
</gene>
<evidence type="ECO:0000313" key="2">
    <source>
        <dbReference type="Proteomes" id="UP000824239"/>
    </source>
</evidence>
<sequence>MMDPEREAAVWARVLGANCGNSIAGCCAGTPAPAVQPPAKTPEPAPPAATPQCCHTSNASCRRDRTLLAAAVLCLAVCRQSCRVCMRPAGQ</sequence>
<protein>
    <submittedName>
        <fullName evidence="1">Uncharacterized protein</fullName>
    </submittedName>
</protein>
<comment type="caution">
    <text evidence="1">The sequence shown here is derived from an EMBL/GenBank/DDBJ whole genome shotgun (WGS) entry which is preliminary data.</text>
</comment>
<proteinExistence type="predicted"/>
<accession>A0A9D1AQ38</accession>
<reference evidence="1" key="1">
    <citation type="submission" date="2020-10" db="EMBL/GenBank/DDBJ databases">
        <authorList>
            <person name="Gilroy R."/>
        </authorList>
    </citation>
    <scope>NUCLEOTIDE SEQUENCE</scope>
    <source>
        <strain evidence="1">ChiBcec15-4380</strain>
    </source>
</reference>
<reference evidence="1" key="2">
    <citation type="journal article" date="2021" name="PeerJ">
        <title>Extensive microbial diversity within the chicken gut microbiome revealed by metagenomics and culture.</title>
        <authorList>
            <person name="Gilroy R."/>
            <person name="Ravi A."/>
            <person name="Getino M."/>
            <person name="Pursley I."/>
            <person name="Horton D.L."/>
            <person name="Alikhan N.F."/>
            <person name="Baker D."/>
            <person name="Gharbi K."/>
            <person name="Hall N."/>
            <person name="Watson M."/>
            <person name="Adriaenssens E.M."/>
            <person name="Foster-Nyarko E."/>
            <person name="Jarju S."/>
            <person name="Secka A."/>
            <person name="Antonio M."/>
            <person name="Oren A."/>
            <person name="Chaudhuri R.R."/>
            <person name="La Ragione R."/>
            <person name="Hildebrand F."/>
            <person name="Pallen M.J."/>
        </authorList>
    </citation>
    <scope>NUCLEOTIDE SEQUENCE</scope>
    <source>
        <strain evidence="1">ChiBcec15-4380</strain>
    </source>
</reference>
<name>A0A9D1AQ38_9FIRM</name>
<dbReference type="Proteomes" id="UP000824239">
    <property type="component" value="Unassembled WGS sequence"/>
</dbReference>
<organism evidence="1 2">
    <name type="scientific">Candidatus Avoscillospira avicola</name>
    <dbReference type="NCBI Taxonomy" id="2840706"/>
    <lineage>
        <taxon>Bacteria</taxon>
        <taxon>Bacillati</taxon>
        <taxon>Bacillota</taxon>
        <taxon>Clostridia</taxon>
        <taxon>Eubacteriales</taxon>
        <taxon>Oscillospiraceae</taxon>
        <taxon>Oscillospiraceae incertae sedis</taxon>
        <taxon>Candidatus Avoscillospira</taxon>
    </lineage>
</organism>